<protein>
    <submittedName>
        <fullName evidence="1">Uncharacterized protein</fullName>
    </submittedName>
</protein>
<proteinExistence type="predicted"/>
<accession>A0A085K2D6</accession>
<gene>
    <name evidence="1" type="ORF">EBF16_27670</name>
</gene>
<dbReference type="EMBL" id="CP033230">
    <property type="protein sequence ID" value="AYO80311.1"/>
    <property type="molecule type" value="Genomic_DNA"/>
</dbReference>
<organism evidence="1 2">
    <name type="scientific">Sphingobium yanoikuyae</name>
    <name type="common">Sphingomonas yanoikuyae</name>
    <dbReference type="NCBI Taxonomy" id="13690"/>
    <lineage>
        <taxon>Bacteria</taxon>
        <taxon>Pseudomonadati</taxon>
        <taxon>Pseudomonadota</taxon>
        <taxon>Alphaproteobacteria</taxon>
        <taxon>Sphingomonadales</taxon>
        <taxon>Sphingomonadaceae</taxon>
        <taxon>Sphingobium</taxon>
    </lineage>
</organism>
<name>A0A085K2D6_SPHYA</name>
<dbReference type="AlphaFoldDB" id="A0A085K2D6"/>
<dbReference type="Proteomes" id="UP000280708">
    <property type="component" value="Chromosome"/>
</dbReference>
<sequence>MIQYRKEPTLSVEQHIDAFLYEWQETTLRVADAAQAKNISQLKDINLLPGMKGSGNLISAEGMRHLERAAEKLLIREKLAAKLKRWTAITALGEGLQAHIPKALKTKKLSEHAIVAKAAANLHAYRRDDGLYVFPVMFAKQAMTTNFDIGAARIVAKPIFEAELADAWKLHDLEEDKHGIGFRLAEDWRQHIAEFDHFIVVTMEGFEEEMAWTAAMDAAQMLLNILRMYFGYQTMDDVRIGNGFIWQNKRSSLRLTKQGHICLSSSFGGAGTHLESGWEVAFVQNLSSFAMLLATTVIWPTINEGRPDPMFERLIFFNRLIAEAYSEPHDPIRLVRLISALEAFSLTGSTDKAHNLAHRCGAAGSWGNPHLYCTIYDAVREGYRWRNAVVHGDAPSDTDVRRAFFGIERYLLSIYLGMLSLHAGIANDVRPRSVSTLRREFTNRIDMFFWAPSLVT</sequence>
<evidence type="ECO:0000313" key="1">
    <source>
        <dbReference type="EMBL" id="AYO80311.1"/>
    </source>
</evidence>
<evidence type="ECO:0000313" key="2">
    <source>
        <dbReference type="Proteomes" id="UP000280708"/>
    </source>
</evidence>
<dbReference type="RefSeq" id="WP_037510585.1">
    <property type="nucleotide sequence ID" value="NZ_CAIGKD010000009.1"/>
</dbReference>
<reference evidence="1 2" key="1">
    <citation type="submission" date="2018-10" db="EMBL/GenBank/DDBJ databases">
        <title>Characterization and genome analysis of a novel bacterium Sphingobium yanoikuyae SJTF8 capable of degrading PAHs.</title>
        <authorList>
            <person name="Yin C."/>
            <person name="Xiong W."/>
            <person name="Liang R."/>
        </authorList>
    </citation>
    <scope>NUCLEOTIDE SEQUENCE [LARGE SCALE GENOMIC DNA]</scope>
    <source>
        <strain evidence="1 2">SJTF8</strain>
    </source>
</reference>